<evidence type="ECO:0000256" key="3">
    <source>
        <dbReference type="ARBA" id="ARBA00022833"/>
    </source>
</evidence>
<evidence type="ECO:0000256" key="1">
    <source>
        <dbReference type="ARBA" id="ARBA00001947"/>
    </source>
</evidence>
<dbReference type="Proteomes" id="UP000678237">
    <property type="component" value="Unassembled WGS sequence"/>
</dbReference>
<protein>
    <submittedName>
        <fullName evidence="5">Alanyl-tRNA editing protein</fullName>
    </submittedName>
</protein>
<dbReference type="GO" id="GO:0046872">
    <property type="term" value="F:metal ion binding"/>
    <property type="evidence" value="ECO:0007669"/>
    <property type="project" value="UniProtKB-KW"/>
</dbReference>
<dbReference type="GO" id="GO:0005524">
    <property type="term" value="F:ATP binding"/>
    <property type="evidence" value="ECO:0007669"/>
    <property type="project" value="InterPro"/>
</dbReference>
<dbReference type="InterPro" id="IPR018163">
    <property type="entry name" value="Thr/Ala-tRNA-synth_IIc_edit"/>
</dbReference>
<keyword evidence="3" id="KW-0862">Zinc</keyword>
<dbReference type="GO" id="GO:0004812">
    <property type="term" value="F:aminoacyl-tRNA ligase activity"/>
    <property type="evidence" value="ECO:0007669"/>
    <property type="project" value="InterPro"/>
</dbReference>
<dbReference type="AlphaFoldDB" id="A0A8T4L6Y8"/>
<evidence type="ECO:0000313" key="6">
    <source>
        <dbReference type="Proteomes" id="UP000678237"/>
    </source>
</evidence>
<comment type="cofactor">
    <cofactor evidence="1">
        <name>Zn(2+)</name>
        <dbReference type="ChEBI" id="CHEBI:29105"/>
    </cofactor>
</comment>
<dbReference type="PANTHER" id="PTHR43462:SF1">
    <property type="entry name" value="ALANYL-TRNA EDITING PROTEIN AARSD1"/>
    <property type="match status" value="1"/>
</dbReference>
<organism evidence="5 6">
    <name type="scientific">Candidatus Iainarchaeum sp</name>
    <dbReference type="NCBI Taxonomy" id="3101447"/>
    <lineage>
        <taxon>Archaea</taxon>
        <taxon>Candidatus Iainarchaeota</taxon>
        <taxon>Candidatus Iainarchaeia</taxon>
        <taxon>Candidatus Iainarchaeales</taxon>
        <taxon>Candidatus Iainarchaeaceae</taxon>
        <taxon>Candidatus Iainarchaeum</taxon>
    </lineage>
</organism>
<reference evidence="5" key="2">
    <citation type="submission" date="2021-05" db="EMBL/GenBank/DDBJ databases">
        <title>Protein family content uncovers lineage relationships and bacterial pathway maintenance mechanisms in DPANN archaea.</title>
        <authorList>
            <person name="Castelle C.J."/>
            <person name="Meheust R."/>
            <person name="Jaffe A.L."/>
            <person name="Seitz K."/>
            <person name="Gong X."/>
            <person name="Baker B.J."/>
            <person name="Banfield J.F."/>
        </authorList>
    </citation>
    <scope>NUCLEOTIDE SEQUENCE</scope>
    <source>
        <strain evidence="5">RIFCSPLOWO2_01_FULL_58_19</strain>
    </source>
</reference>
<comment type="caution">
    <text evidence="5">The sequence shown here is derived from an EMBL/GenBank/DDBJ whole genome shotgun (WGS) entry which is preliminary data.</text>
</comment>
<dbReference type="GO" id="GO:0043039">
    <property type="term" value="P:tRNA aminoacylation"/>
    <property type="evidence" value="ECO:0007669"/>
    <property type="project" value="InterPro"/>
</dbReference>
<feature type="domain" description="Threonyl/alanyl tRNA synthetase SAD" evidence="4">
    <location>
        <begin position="179"/>
        <end position="208"/>
    </location>
</feature>
<dbReference type="EMBL" id="JAGVWE010000002">
    <property type="protein sequence ID" value="MBS3062334.1"/>
    <property type="molecule type" value="Genomic_DNA"/>
</dbReference>
<dbReference type="PANTHER" id="PTHR43462">
    <property type="entry name" value="ALANYL-TRNA EDITING PROTEIN"/>
    <property type="match status" value="1"/>
</dbReference>
<dbReference type="SUPFAM" id="SSF55186">
    <property type="entry name" value="ThrRS/AlaRS common domain"/>
    <property type="match status" value="1"/>
</dbReference>
<dbReference type="Gene3D" id="2.40.30.130">
    <property type="match status" value="1"/>
</dbReference>
<dbReference type="Gene3D" id="3.30.980.10">
    <property type="entry name" value="Threonyl-trna Synthetase, Chain A, domain 2"/>
    <property type="match status" value="1"/>
</dbReference>
<dbReference type="InterPro" id="IPR051335">
    <property type="entry name" value="Alanyl-tRNA_Editing_Enzymes"/>
</dbReference>
<dbReference type="InterPro" id="IPR009000">
    <property type="entry name" value="Transl_B-barrel_sf"/>
</dbReference>
<dbReference type="InterPro" id="IPR012947">
    <property type="entry name" value="tRNA_SAD"/>
</dbReference>
<reference evidence="5" key="1">
    <citation type="submission" date="2021-03" db="EMBL/GenBank/DDBJ databases">
        <authorList>
            <person name="Jaffe A."/>
        </authorList>
    </citation>
    <scope>NUCLEOTIDE SEQUENCE</scope>
    <source>
        <strain evidence="5">RIFCSPLOWO2_01_FULL_58_19</strain>
    </source>
</reference>
<proteinExistence type="predicted"/>
<evidence type="ECO:0000256" key="2">
    <source>
        <dbReference type="ARBA" id="ARBA00022723"/>
    </source>
</evidence>
<dbReference type="GO" id="GO:0002161">
    <property type="term" value="F:aminoacyl-tRNA deacylase activity"/>
    <property type="evidence" value="ECO:0007669"/>
    <property type="project" value="UniProtKB-ARBA"/>
</dbReference>
<dbReference type="Pfam" id="PF07973">
    <property type="entry name" value="tRNA_SAD"/>
    <property type="match status" value="1"/>
</dbReference>
<accession>A0A8T4L6Y8</accession>
<gene>
    <name evidence="5" type="ORF">J4203_00535</name>
</gene>
<evidence type="ECO:0000259" key="4">
    <source>
        <dbReference type="Pfam" id="PF07973"/>
    </source>
</evidence>
<keyword evidence="2" id="KW-0479">Metal-binding</keyword>
<evidence type="ECO:0000313" key="5">
    <source>
        <dbReference type="EMBL" id="MBS3062334.1"/>
    </source>
</evidence>
<name>A0A8T4L6Y8_9ARCH</name>
<dbReference type="SUPFAM" id="SSF50447">
    <property type="entry name" value="Translation proteins"/>
    <property type="match status" value="1"/>
</dbReference>
<sequence length="213" mass="23948">MTEKLFEQDAYLKECTAKVVKVEGPRVWLDRTVFFGFAGGQQSDSGTINGKAVIDVAVDGPDIAHTLEGNHGLQPGQEVQCVLDWAKRYRIMRMHSAGHIVGVIMEEKLNNPEYFGSNVSVDKARLDILWPENVRPYLAEFEAKANQVVKAARPIRVYRDPANPTRFVWECQGLKTMECCGTHVRNASEVGGIYLKRESKGKEKERIEVLLEA</sequence>